<dbReference type="GO" id="GO:0006355">
    <property type="term" value="P:regulation of DNA-templated transcription"/>
    <property type="evidence" value="ECO:0007669"/>
    <property type="project" value="InterPro"/>
</dbReference>
<dbReference type="Gene3D" id="1.10.10.10">
    <property type="entry name" value="Winged helix-like DNA-binding domain superfamily/Winged helix DNA-binding domain"/>
    <property type="match status" value="1"/>
</dbReference>
<dbReference type="InterPro" id="IPR000792">
    <property type="entry name" value="Tscrpt_reg_LuxR_C"/>
</dbReference>
<dbReference type="InterPro" id="IPR001789">
    <property type="entry name" value="Sig_transdc_resp-reg_receiver"/>
</dbReference>
<dbReference type="AlphaFoldDB" id="A0A6J7GTJ7"/>
<dbReference type="SMART" id="SM00448">
    <property type="entry name" value="REC"/>
    <property type="match status" value="1"/>
</dbReference>
<dbReference type="Pfam" id="PF00196">
    <property type="entry name" value="GerE"/>
    <property type="match status" value="1"/>
</dbReference>
<reference evidence="5" key="1">
    <citation type="submission" date="2020-05" db="EMBL/GenBank/DDBJ databases">
        <authorList>
            <person name="Chiriac C."/>
            <person name="Salcher M."/>
            <person name="Ghai R."/>
            <person name="Kavagutti S V."/>
        </authorList>
    </citation>
    <scope>NUCLEOTIDE SEQUENCE</scope>
</reference>
<keyword evidence="1" id="KW-0238">DNA-binding</keyword>
<gene>
    <name evidence="3" type="ORF">UFOPK2658_01235</name>
    <name evidence="4" type="ORF">UFOPK3004_00534</name>
    <name evidence="5" type="ORF">UFOPK3494_01336</name>
</gene>
<organism evidence="5">
    <name type="scientific">freshwater metagenome</name>
    <dbReference type="NCBI Taxonomy" id="449393"/>
    <lineage>
        <taxon>unclassified sequences</taxon>
        <taxon>metagenomes</taxon>
        <taxon>ecological metagenomes</taxon>
    </lineage>
</organism>
<dbReference type="EMBL" id="CAEZYH010000056">
    <property type="protein sequence ID" value="CAB4723600.1"/>
    <property type="molecule type" value="Genomic_DNA"/>
</dbReference>
<dbReference type="Pfam" id="PF00072">
    <property type="entry name" value="Response_reg"/>
    <property type="match status" value="1"/>
</dbReference>
<proteinExistence type="predicted"/>
<dbReference type="InterPro" id="IPR039420">
    <property type="entry name" value="WalR-like"/>
</dbReference>
<dbReference type="PROSITE" id="PS50110">
    <property type="entry name" value="RESPONSE_REGULATORY"/>
    <property type="match status" value="1"/>
</dbReference>
<dbReference type="GO" id="GO:0000160">
    <property type="term" value="P:phosphorelay signal transduction system"/>
    <property type="evidence" value="ECO:0007669"/>
    <property type="project" value="InterPro"/>
</dbReference>
<feature type="domain" description="Response regulatory" evidence="2">
    <location>
        <begin position="5"/>
        <end position="124"/>
    </location>
</feature>
<dbReference type="SMART" id="SM00421">
    <property type="entry name" value="HTH_LUXR"/>
    <property type="match status" value="1"/>
</dbReference>
<accession>A0A6J7GTJ7</accession>
<dbReference type="GO" id="GO:0003677">
    <property type="term" value="F:DNA binding"/>
    <property type="evidence" value="ECO:0007669"/>
    <property type="project" value="UniProtKB-KW"/>
</dbReference>
<dbReference type="EMBL" id="CAFAAL010000030">
    <property type="protein sequence ID" value="CAB4798668.1"/>
    <property type="molecule type" value="Genomic_DNA"/>
</dbReference>
<dbReference type="InterPro" id="IPR011006">
    <property type="entry name" value="CheY-like_superfamily"/>
</dbReference>
<evidence type="ECO:0000313" key="5">
    <source>
        <dbReference type="EMBL" id="CAB4908035.1"/>
    </source>
</evidence>
<dbReference type="SUPFAM" id="SSF46894">
    <property type="entry name" value="C-terminal effector domain of the bipartite response regulators"/>
    <property type="match status" value="1"/>
</dbReference>
<protein>
    <submittedName>
        <fullName evidence="5">Unannotated protein</fullName>
    </submittedName>
</protein>
<dbReference type="InterPro" id="IPR016032">
    <property type="entry name" value="Sig_transdc_resp-reg_C-effctor"/>
</dbReference>
<evidence type="ECO:0000313" key="4">
    <source>
        <dbReference type="EMBL" id="CAB4798668.1"/>
    </source>
</evidence>
<evidence type="ECO:0000256" key="1">
    <source>
        <dbReference type="ARBA" id="ARBA00023125"/>
    </source>
</evidence>
<dbReference type="CDD" id="cd06170">
    <property type="entry name" value="LuxR_C_like"/>
    <property type="match status" value="1"/>
</dbReference>
<dbReference type="InterPro" id="IPR036388">
    <property type="entry name" value="WH-like_DNA-bd_sf"/>
</dbReference>
<dbReference type="PANTHER" id="PTHR43214">
    <property type="entry name" value="TWO-COMPONENT RESPONSE REGULATOR"/>
    <property type="match status" value="1"/>
</dbReference>
<sequence length="219" mass="23363">MATVGVLVVEDDAFTLSTLCAALRQHGVVVVGEASSAAQAILLAKELQPSAALIDLDLGKGPTGIDLAHALREAIPHVGIIFLTSYDDPRLLRGNLPPIPEGSEYLVKKNVSAINLVTDAINAAIASGEKISKGLKAVSSALPPEFKQLSNTQIETLRLVSEGLTNAEIAQTRFISEKSVEQTISRIVKILALPNEAPRNQRVHMVRIFFRLTGATPSE</sequence>
<evidence type="ECO:0000259" key="2">
    <source>
        <dbReference type="PROSITE" id="PS50110"/>
    </source>
</evidence>
<evidence type="ECO:0000313" key="3">
    <source>
        <dbReference type="EMBL" id="CAB4723600.1"/>
    </source>
</evidence>
<dbReference type="EMBL" id="CAFBMF010000103">
    <property type="protein sequence ID" value="CAB4908035.1"/>
    <property type="molecule type" value="Genomic_DNA"/>
</dbReference>
<name>A0A6J7GTJ7_9ZZZZ</name>
<dbReference type="SUPFAM" id="SSF52172">
    <property type="entry name" value="CheY-like"/>
    <property type="match status" value="1"/>
</dbReference>
<dbReference type="Gene3D" id="3.40.50.2300">
    <property type="match status" value="1"/>
</dbReference>